<proteinExistence type="predicted"/>
<gene>
    <name evidence="2" type="ORF">METZ01_LOCUS106473</name>
</gene>
<sequence>MVIPSTGFCGNPFNQLTPADVGTTAPSPAPTTKEIDPERHPLVRWPLDQYVIMGVLLSDDNKIAIVRTPQPHSQSYLLHIGDLLGDEDCLVRNIDKSGLAMIESSSELPKQIRLEVRNKGVKTKDD</sequence>
<protein>
    <submittedName>
        <fullName evidence="2">Uncharacterized protein</fullName>
    </submittedName>
</protein>
<dbReference type="AlphaFoldDB" id="A0A381WM73"/>
<dbReference type="EMBL" id="UINC01012256">
    <property type="protein sequence ID" value="SVA53619.1"/>
    <property type="molecule type" value="Genomic_DNA"/>
</dbReference>
<organism evidence="2">
    <name type="scientific">marine metagenome</name>
    <dbReference type="NCBI Taxonomy" id="408172"/>
    <lineage>
        <taxon>unclassified sequences</taxon>
        <taxon>metagenomes</taxon>
        <taxon>ecological metagenomes</taxon>
    </lineage>
</organism>
<reference evidence="2" key="1">
    <citation type="submission" date="2018-05" db="EMBL/GenBank/DDBJ databases">
        <authorList>
            <person name="Lanie J.A."/>
            <person name="Ng W.-L."/>
            <person name="Kazmierczak K.M."/>
            <person name="Andrzejewski T.M."/>
            <person name="Davidsen T.M."/>
            <person name="Wayne K.J."/>
            <person name="Tettelin H."/>
            <person name="Glass J.I."/>
            <person name="Rusch D."/>
            <person name="Podicherti R."/>
            <person name="Tsui H.-C.T."/>
            <person name="Winkler M.E."/>
        </authorList>
    </citation>
    <scope>NUCLEOTIDE SEQUENCE</scope>
</reference>
<accession>A0A381WM73</accession>
<name>A0A381WM73_9ZZZZ</name>
<feature type="region of interest" description="Disordered" evidence="1">
    <location>
        <begin position="14"/>
        <end position="37"/>
    </location>
</feature>
<evidence type="ECO:0000256" key="1">
    <source>
        <dbReference type="SAM" id="MobiDB-lite"/>
    </source>
</evidence>
<evidence type="ECO:0000313" key="2">
    <source>
        <dbReference type="EMBL" id="SVA53619.1"/>
    </source>
</evidence>
<dbReference type="Gene3D" id="2.30.30.830">
    <property type="match status" value="1"/>
</dbReference>